<dbReference type="GO" id="GO:0005525">
    <property type="term" value="F:GTP binding"/>
    <property type="evidence" value="ECO:0007669"/>
    <property type="project" value="UniProtKB-KW"/>
</dbReference>
<dbReference type="PROSITE" id="PS51720">
    <property type="entry name" value="G_AIG1"/>
    <property type="match status" value="1"/>
</dbReference>
<sequence>MNSQRSPPTYPQLLTFALFGKDVEYRAAIGNWILGTNLFNTNPILAVNNSFKIINTPHFFEEDSVHPDQDIIDLMARSYPGPNLFILAVDSENSQEENVVAQISKLQEIFGQQVTEHVFIILPDIESLQSLLHLKQIFNIHLAVANENLASECKTWCFGRHSFLYDYKNYSERVVRRRRTALMKITVNSLSDGPPLPHYERAGLDAMTPSTPQYGLSASAGDTFQNHACNGANEVTDTMINIILLGLTGTGKSASANTILTAGYPKIDPEQLFRSEASSMPITKQCEAKIIQKPFKRQVRLVDTPDFFNEEVKNCQAQVEACKRFCQQGPCVVLLVLQLGRITDSEKEIIQKLENKLGWRIRDSTTVLLTHGEDLKGSLEKYINACGALKNIVAMCNNRYHLFNNSSKDSKQVTELIKKIPNFKKKKKSLMSLVFDALQLED</sequence>
<evidence type="ECO:0000256" key="1">
    <source>
        <dbReference type="ARBA" id="ARBA00008535"/>
    </source>
</evidence>
<dbReference type="InterPro" id="IPR006703">
    <property type="entry name" value="G_AIG1"/>
</dbReference>
<dbReference type="AlphaFoldDB" id="A0A6G0I0E0"/>
<dbReference type="PANTHER" id="PTHR10903:SF188">
    <property type="entry name" value="GTPASE IMAP FAMILY MEMBER 2-LIKE-RELATED"/>
    <property type="match status" value="1"/>
</dbReference>
<name>A0A6G0I0E0_LARCR</name>
<proteinExistence type="inferred from homology"/>
<dbReference type="InterPro" id="IPR027417">
    <property type="entry name" value="P-loop_NTPase"/>
</dbReference>
<dbReference type="Gene3D" id="3.40.50.300">
    <property type="entry name" value="P-loop containing nucleotide triphosphate hydrolases"/>
    <property type="match status" value="2"/>
</dbReference>
<feature type="domain" description="AIG1-type G" evidence="4">
    <location>
        <begin position="237"/>
        <end position="442"/>
    </location>
</feature>
<evidence type="ECO:0000256" key="3">
    <source>
        <dbReference type="ARBA" id="ARBA00023134"/>
    </source>
</evidence>
<dbReference type="OrthoDB" id="8954335at2759"/>
<evidence type="ECO:0000256" key="2">
    <source>
        <dbReference type="ARBA" id="ARBA00022741"/>
    </source>
</evidence>
<comment type="similarity">
    <text evidence="1">Belongs to the TRAFAC class TrmE-Era-EngA-EngB-Septin-like GTPase superfamily. AIG1/Toc34/Toc159-like paraseptin GTPase family. IAN subfamily.</text>
</comment>
<evidence type="ECO:0000259" key="4">
    <source>
        <dbReference type="PROSITE" id="PS51720"/>
    </source>
</evidence>
<keyword evidence="6" id="KW-1185">Reference proteome</keyword>
<evidence type="ECO:0000313" key="6">
    <source>
        <dbReference type="Proteomes" id="UP000424527"/>
    </source>
</evidence>
<dbReference type="InterPro" id="IPR045058">
    <property type="entry name" value="GIMA/IAN/Toc"/>
</dbReference>
<protein>
    <submittedName>
        <fullName evidence="5">GTPase IMAP family member 2 Immunity-associated protein 2</fullName>
    </submittedName>
</protein>
<dbReference type="PANTHER" id="PTHR10903">
    <property type="entry name" value="GTPASE, IMAP FAMILY MEMBER-RELATED"/>
    <property type="match status" value="1"/>
</dbReference>
<evidence type="ECO:0000313" key="5">
    <source>
        <dbReference type="EMBL" id="KAE8284783.1"/>
    </source>
</evidence>
<comment type="caution">
    <text evidence="5">The sequence shown here is derived from an EMBL/GenBank/DDBJ whole genome shotgun (WGS) entry which is preliminary data.</text>
</comment>
<dbReference type="EMBL" id="REGW02000016">
    <property type="protein sequence ID" value="KAE8284783.1"/>
    <property type="molecule type" value="Genomic_DNA"/>
</dbReference>
<keyword evidence="2" id="KW-0547">Nucleotide-binding</keyword>
<dbReference type="Pfam" id="PF04548">
    <property type="entry name" value="AIG1"/>
    <property type="match status" value="2"/>
</dbReference>
<reference evidence="5 6" key="1">
    <citation type="submission" date="2019-07" db="EMBL/GenBank/DDBJ databases">
        <title>Chromosome genome assembly for large yellow croaker.</title>
        <authorList>
            <person name="Xiao S."/>
        </authorList>
    </citation>
    <scope>NUCLEOTIDE SEQUENCE [LARGE SCALE GENOMIC DNA]</scope>
    <source>
        <strain evidence="5">JMULYC20181020</strain>
        <tissue evidence="5">Muscle</tissue>
    </source>
</reference>
<dbReference type="Proteomes" id="UP000424527">
    <property type="component" value="Unassembled WGS sequence"/>
</dbReference>
<keyword evidence="3" id="KW-0342">GTP-binding</keyword>
<organism evidence="5 6">
    <name type="scientific">Larimichthys crocea</name>
    <name type="common">Large yellow croaker</name>
    <name type="synonym">Pseudosciaena crocea</name>
    <dbReference type="NCBI Taxonomy" id="215358"/>
    <lineage>
        <taxon>Eukaryota</taxon>
        <taxon>Metazoa</taxon>
        <taxon>Chordata</taxon>
        <taxon>Craniata</taxon>
        <taxon>Vertebrata</taxon>
        <taxon>Euteleostomi</taxon>
        <taxon>Actinopterygii</taxon>
        <taxon>Neopterygii</taxon>
        <taxon>Teleostei</taxon>
        <taxon>Neoteleostei</taxon>
        <taxon>Acanthomorphata</taxon>
        <taxon>Eupercaria</taxon>
        <taxon>Sciaenidae</taxon>
        <taxon>Larimichthys</taxon>
    </lineage>
</organism>
<gene>
    <name evidence="5" type="ORF">D5F01_LYC16218</name>
</gene>
<accession>A0A6G0I0E0</accession>
<dbReference type="SUPFAM" id="SSF52540">
    <property type="entry name" value="P-loop containing nucleoside triphosphate hydrolases"/>
    <property type="match status" value="2"/>
</dbReference>